<organism evidence="2 3">
    <name type="scientific">Chelonia mydas</name>
    <name type="common">Green sea-turtle</name>
    <name type="synonym">Chelonia agassizi</name>
    <dbReference type="NCBI Taxonomy" id="8469"/>
    <lineage>
        <taxon>Eukaryota</taxon>
        <taxon>Metazoa</taxon>
        <taxon>Chordata</taxon>
        <taxon>Craniata</taxon>
        <taxon>Vertebrata</taxon>
        <taxon>Euteleostomi</taxon>
        <taxon>Archelosauria</taxon>
        <taxon>Testudinata</taxon>
        <taxon>Testudines</taxon>
        <taxon>Cryptodira</taxon>
        <taxon>Durocryptodira</taxon>
        <taxon>Americhelydia</taxon>
        <taxon>Chelonioidea</taxon>
        <taxon>Cheloniidae</taxon>
        <taxon>Chelonia</taxon>
    </lineage>
</organism>
<dbReference type="EMBL" id="KB524361">
    <property type="protein sequence ID" value="EMP36627.1"/>
    <property type="molecule type" value="Genomic_DNA"/>
</dbReference>
<dbReference type="Proteomes" id="UP000031443">
    <property type="component" value="Unassembled WGS sequence"/>
</dbReference>
<evidence type="ECO:0000256" key="1">
    <source>
        <dbReference type="SAM" id="MobiDB-lite"/>
    </source>
</evidence>
<gene>
    <name evidence="2" type="ORF">UY3_06175</name>
</gene>
<proteinExistence type="predicted"/>
<reference evidence="3" key="1">
    <citation type="journal article" date="2013" name="Nat. Genet.">
        <title>The draft genomes of soft-shell turtle and green sea turtle yield insights into the development and evolution of the turtle-specific body plan.</title>
        <authorList>
            <person name="Wang Z."/>
            <person name="Pascual-Anaya J."/>
            <person name="Zadissa A."/>
            <person name="Li W."/>
            <person name="Niimura Y."/>
            <person name="Huang Z."/>
            <person name="Li C."/>
            <person name="White S."/>
            <person name="Xiong Z."/>
            <person name="Fang D."/>
            <person name="Wang B."/>
            <person name="Ming Y."/>
            <person name="Chen Y."/>
            <person name="Zheng Y."/>
            <person name="Kuraku S."/>
            <person name="Pignatelli M."/>
            <person name="Herrero J."/>
            <person name="Beal K."/>
            <person name="Nozawa M."/>
            <person name="Li Q."/>
            <person name="Wang J."/>
            <person name="Zhang H."/>
            <person name="Yu L."/>
            <person name="Shigenobu S."/>
            <person name="Wang J."/>
            <person name="Liu J."/>
            <person name="Flicek P."/>
            <person name="Searle S."/>
            <person name="Wang J."/>
            <person name="Kuratani S."/>
            <person name="Yin Y."/>
            <person name="Aken B."/>
            <person name="Zhang G."/>
            <person name="Irie N."/>
        </authorList>
    </citation>
    <scope>NUCLEOTIDE SEQUENCE [LARGE SCALE GENOMIC DNA]</scope>
</reference>
<feature type="region of interest" description="Disordered" evidence="1">
    <location>
        <begin position="51"/>
        <end position="130"/>
    </location>
</feature>
<evidence type="ECO:0000313" key="2">
    <source>
        <dbReference type="EMBL" id="EMP36627.1"/>
    </source>
</evidence>
<keyword evidence="3" id="KW-1185">Reference proteome</keyword>
<feature type="compositionally biased region" description="Polar residues" evidence="1">
    <location>
        <begin position="90"/>
        <end position="105"/>
    </location>
</feature>
<sequence length="168" mass="18278">MRSVGAIPECSIVTALDSTFNSDALARYTGKAPGTFEFHFLCGQRGELISTGGAPTTTPPLSMDTCKGGVSRNRDEDFGDQEDDDEEDSAQQANGETVLPNSQERFITLEPIPSQPSQGGLPDHKAGKGTSDFNKYELTFRRQSPRLKLLNSTLSNFIDIWNLNQSCG</sequence>
<protein>
    <submittedName>
        <fullName evidence="2">Uncharacterized protein</fullName>
    </submittedName>
</protein>
<feature type="compositionally biased region" description="Acidic residues" evidence="1">
    <location>
        <begin position="77"/>
        <end position="89"/>
    </location>
</feature>
<dbReference type="AlphaFoldDB" id="M7C7R8"/>
<accession>M7C7R8</accession>
<name>M7C7R8_CHEMY</name>
<evidence type="ECO:0000313" key="3">
    <source>
        <dbReference type="Proteomes" id="UP000031443"/>
    </source>
</evidence>